<dbReference type="EMBL" id="AP023213">
    <property type="protein sequence ID" value="BCG47821.1"/>
    <property type="molecule type" value="Genomic_DNA"/>
</dbReference>
<keyword evidence="3" id="KW-1185">Reference proteome</keyword>
<feature type="chain" id="PRO_5027833958" description="Flagellar assembly protein T N-terminal domain-containing protein" evidence="1">
    <location>
        <begin position="36"/>
        <end position="414"/>
    </location>
</feature>
<evidence type="ECO:0000313" key="3">
    <source>
        <dbReference type="Proteomes" id="UP000515472"/>
    </source>
</evidence>
<accession>A0A6S6M8K2</accession>
<proteinExistence type="predicted"/>
<organism evidence="2 3">
    <name type="scientific">Citrifermentans bremense</name>
    <dbReference type="NCBI Taxonomy" id="60035"/>
    <lineage>
        <taxon>Bacteria</taxon>
        <taxon>Pseudomonadati</taxon>
        <taxon>Thermodesulfobacteriota</taxon>
        <taxon>Desulfuromonadia</taxon>
        <taxon>Geobacterales</taxon>
        <taxon>Geobacteraceae</taxon>
        <taxon>Citrifermentans</taxon>
    </lineage>
</organism>
<dbReference type="AlphaFoldDB" id="A0A6S6M8K2"/>
<evidence type="ECO:0000313" key="2">
    <source>
        <dbReference type="EMBL" id="BCG47821.1"/>
    </source>
</evidence>
<name>A0A6S6M8K2_9BACT</name>
<dbReference type="Gene3D" id="3.30.1660.40">
    <property type="entry name" value="FlgT, N-terminal domain"/>
    <property type="match status" value="1"/>
</dbReference>
<reference evidence="2 3" key="1">
    <citation type="submission" date="2020-06" db="EMBL/GenBank/DDBJ databases">
        <title>Interaction of electrochemicaly active bacteria, Geobacter bremensis R4 on different carbon anode.</title>
        <authorList>
            <person name="Meng L."/>
            <person name="Yoshida N."/>
        </authorList>
    </citation>
    <scope>NUCLEOTIDE SEQUENCE [LARGE SCALE GENOMIC DNA]</scope>
    <source>
        <strain evidence="2 3">R4</strain>
    </source>
</reference>
<protein>
    <recommendedName>
        <fullName evidence="4">Flagellar assembly protein T N-terminal domain-containing protein</fullName>
    </recommendedName>
</protein>
<gene>
    <name evidence="2" type="ORF">GEOBRER4_n2670</name>
</gene>
<dbReference type="KEGG" id="gbn:GEOBRER4_25710"/>
<evidence type="ECO:0008006" key="4">
    <source>
        <dbReference type="Google" id="ProtNLM"/>
    </source>
</evidence>
<dbReference type="Proteomes" id="UP000515472">
    <property type="component" value="Chromosome"/>
</dbReference>
<evidence type="ECO:0000256" key="1">
    <source>
        <dbReference type="SAM" id="SignalP"/>
    </source>
</evidence>
<keyword evidence="1" id="KW-0732">Signal</keyword>
<sequence>MYGGRNILRHLFTAKAAAAIGVLSLFALCVDSACAQDNCYNGEGSAAVVNNDVASAKLEATARARWAALESAVGVEVRAESVVENSALLDDLVSVHAKGTITSYKVIKEHKEPALYHVTVNACVEPSKAAEALASLALNNSVAVFLPARKPRVLLESESNAKVSDRRGTLVKAKVANHRVEDEHEESNIVSESLIEKLVEQGYTVTDMAPADVLDAEAVDKAIKSGNFMTMRSLFGKYLSNLLLIGKVDYTVSQKKGEEIGYGIEAPFNRVTVRLTYRLLTRDRDSGRLLIVGAGSSEAKGTAASLEDAAAKGMQSLSEKAMPGVLEKFAKQIKGVSRKITVKVDGFDGLDGTFDVKQAINGAAWVSEVQATGVNEFLVSYPENSIYLANSLSRNPKLKLESYAPYLIKLSYRK</sequence>
<dbReference type="InterPro" id="IPR038180">
    <property type="entry name" value="FlgT_N_sf"/>
</dbReference>
<feature type="signal peptide" evidence="1">
    <location>
        <begin position="1"/>
        <end position="35"/>
    </location>
</feature>